<evidence type="ECO:0000313" key="7">
    <source>
        <dbReference type="EnsemblMetazoa" id="ENSAATROPP009541"/>
    </source>
</evidence>
<dbReference type="SUPFAM" id="SSF56574">
    <property type="entry name" value="Serpins"/>
    <property type="match status" value="1"/>
</dbReference>
<evidence type="ECO:0000256" key="2">
    <source>
        <dbReference type="ARBA" id="ARBA00022900"/>
    </source>
</evidence>
<accession>A0AAG5DEE9</accession>
<feature type="domain" description="Serpin" evidence="6">
    <location>
        <begin position="110"/>
        <end position="601"/>
    </location>
</feature>
<dbReference type="InterPro" id="IPR042185">
    <property type="entry name" value="Serpin_sf_2"/>
</dbReference>
<dbReference type="PANTHER" id="PTHR11461:SF342">
    <property type="entry name" value="SERINE PROTEASE INHIBITOR 28DC"/>
    <property type="match status" value="1"/>
</dbReference>
<dbReference type="InterPro" id="IPR000215">
    <property type="entry name" value="Serpin_fam"/>
</dbReference>
<dbReference type="Proteomes" id="UP000075880">
    <property type="component" value="Unassembled WGS sequence"/>
</dbReference>
<dbReference type="InterPro" id="IPR036186">
    <property type="entry name" value="Serpin_sf"/>
</dbReference>
<keyword evidence="5" id="KW-0812">Transmembrane</keyword>
<dbReference type="PANTHER" id="PTHR11461">
    <property type="entry name" value="SERINE PROTEASE INHIBITOR, SERPIN"/>
    <property type="match status" value="1"/>
</dbReference>
<evidence type="ECO:0000256" key="5">
    <source>
        <dbReference type="SAM" id="Phobius"/>
    </source>
</evidence>
<evidence type="ECO:0000259" key="6">
    <source>
        <dbReference type="SMART" id="SM00093"/>
    </source>
</evidence>
<dbReference type="SMART" id="SM00093">
    <property type="entry name" value="SERPIN"/>
    <property type="match status" value="1"/>
</dbReference>
<keyword evidence="5" id="KW-0472">Membrane</keyword>
<keyword evidence="2" id="KW-0722">Serine protease inhibitor</keyword>
<dbReference type="GO" id="GO:0004867">
    <property type="term" value="F:serine-type endopeptidase inhibitor activity"/>
    <property type="evidence" value="ECO:0007669"/>
    <property type="project" value="UniProtKB-KW"/>
</dbReference>
<comment type="similarity">
    <text evidence="3">Belongs to the serpin family.</text>
</comment>
<feature type="compositionally biased region" description="Polar residues" evidence="4">
    <location>
        <begin position="15"/>
        <end position="31"/>
    </location>
</feature>
<name>A0AAG5DEE9_ANOAO</name>
<dbReference type="Gene3D" id="2.30.39.10">
    <property type="entry name" value="Alpha-1-antitrypsin, domain 1"/>
    <property type="match status" value="2"/>
</dbReference>
<evidence type="ECO:0000256" key="3">
    <source>
        <dbReference type="RuleBase" id="RU000411"/>
    </source>
</evidence>
<keyword evidence="8" id="KW-1185">Reference proteome</keyword>
<dbReference type="GO" id="GO:0005615">
    <property type="term" value="C:extracellular space"/>
    <property type="evidence" value="ECO:0007669"/>
    <property type="project" value="InterPro"/>
</dbReference>
<evidence type="ECO:0000256" key="4">
    <source>
        <dbReference type="SAM" id="MobiDB-lite"/>
    </source>
</evidence>
<keyword evidence="5" id="KW-1133">Transmembrane helix</keyword>
<dbReference type="EnsemblMetazoa" id="ENSAATROPT010567">
    <property type="protein sequence ID" value="ENSAATROPP009541"/>
    <property type="gene ID" value="ENSAATROPG008577"/>
</dbReference>
<dbReference type="InterPro" id="IPR023796">
    <property type="entry name" value="Serpin_dom"/>
</dbReference>
<feature type="region of interest" description="Disordered" evidence="4">
    <location>
        <begin position="1"/>
        <end position="31"/>
    </location>
</feature>
<proteinExistence type="inferred from homology"/>
<dbReference type="Pfam" id="PF00079">
    <property type="entry name" value="Serpin"/>
    <property type="match status" value="2"/>
</dbReference>
<dbReference type="AlphaFoldDB" id="A0AAG5DEE9"/>
<evidence type="ECO:0000256" key="1">
    <source>
        <dbReference type="ARBA" id="ARBA00022690"/>
    </source>
</evidence>
<organism evidence="7 8">
    <name type="scientific">Anopheles atroparvus</name>
    <name type="common">European mosquito</name>
    <dbReference type="NCBI Taxonomy" id="41427"/>
    <lineage>
        <taxon>Eukaryota</taxon>
        <taxon>Metazoa</taxon>
        <taxon>Ecdysozoa</taxon>
        <taxon>Arthropoda</taxon>
        <taxon>Hexapoda</taxon>
        <taxon>Insecta</taxon>
        <taxon>Pterygota</taxon>
        <taxon>Neoptera</taxon>
        <taxon>Endopterygota</taxon>
        <taxon>Diptera</taxon>
        <taxon>Nematocera</taxon>
        <taxon>Culicoidea</taxon>
        <taxon>Culicidae</taxon>
        <taxon>Anophelinae</taxon>
        <taxon>Anopheles</taxon>
    </lineage>
</organism>
<sequence>MLPVRSIQSRRSEPNFGQNSNHKSSRASSRQKLVLRTVKTLSEMRSGYVASWMLVVVVVMLATMQTVSAASGQANGMKKVIQAKQDPLDRLQANPASVNQVSDSVTNLAQKIARSIASPKSKTEIFSPVSIAGALSLLLLGAGGQTQRELLNVMGFGEGTAKLSFQEIHYAFGRLFQDLVANDPSLVPLVTWRVNDKCNRYDEDYEDDDFPPANTTANTEDLEIQIGNAIFAKEGTTFDRRFRKLAKDLYQSELRQLDFDGNQAAAVRTINNWINNVTHGQFGDIVSSISPEAIMMIINTLYFRGIWEEPFQAMATHNRPFFPDGPDAEGSIDVPMMAKSGCMPYYFWEKENLRVLGVPYKQNATMYILMPLNSTRKLVVEAQSKIDAATLNDLISKMKMKSVTLLMPKMHVTNSLSLKSVLEQLGAVSLFQRDIADLSGSLSSWLEDDDESEDSVGDIFELLKDTRENAMQKLKERIPNCTVYNKLGVGRSVCLIRNECEWGASTCVCCLNIYDDDDIRRNRRRVSISKMQKEWTIYVNEMLHMVDLTVNEVGTERGPSTATFIDRITSQVNFDVNGPFLIVIREENTRLPLLYGAVYTPK</sequence>
<protein>
    <recommendedName>
        <fullName evidence="6">Serpin domain-containing protein</fullName>
    </recommendedName>
</protein>
<reference evidence="7" key="1">
    <citation type="submission" date="2024-04" db="UniProtKB">
        <authorList>
            <consortium name="EnsemblMetazoa"/>
        </authorList>
    </citation>
    <scope>IDENTIFICATION</scope>
    <source>
        <strain evidence="7">EBRO</strain>
    </source>
</reference>
<keyword evidence="1" id="KW-0646">Protease inhibitor</keyword>
<dbReference type="Gene3D" id="3.30.497.10">
    <property type="entry name" value="Antithrombin, subunit I, domain 2"/>
    <property type="match status" value="2"/>
</dbReference>
<dbReference type="InterPro" id="IPR042178">
    <property type="entry name" value="Serpin_sf_1"/>
</dbReference>
<feature type="transmembrane region" description="Helical" evidence="5">
    <location>
        <begin position="49"/>
        <end position="70"/>
    </location>
</feature>
<evidence type="ECO:0000313" key="8">
    <source>
        <dbReference type="Proteomes" id="UP000075880"/>
    </source>
</evidence>